<dbReference type="GO" id="GO:0036220">
    <property type="term" value="F:ITP diphosphatase activity"/>
    <property type="evidence" value="ECO:0007669"/>
    <property type="project" value="UniProtKB-UniRule"/>
</dbReference>
<sequence length="205" mass="23244">MKDIILATNNEHKVKEFKEILKNLPVNIYSLKEVDIEVDVEETGTTFTENSNIKAQSIYYILKERNRKDFIVLADDSGLVVGYLNDEPGIYSARYAGQHGNSEENNKKLLEKLKGVSCENRKAKFVSAIALMDDEGNSKVVEGEAYGYIIEDYRGGKGFGYDPLFYFPEKKKTFAEMSEEEKNGLSHRGKALKALKLEIEKLVEV</sequence>
<evidence type="ECO:0000256" key="3">
    <source>
        <dbReference type="ARBA" id="ARBA00022723"/>
    </source>
</evidence>
<comment type="function">
    <text evidence="10">Pyrophosphatase that catalyzes the hydrolysis of nucleoside triphosphates to their monophosphate derivatives, with a high preference for the non-canonical purine nucleotides XTP (xanthosine triphosphate), dITP (deoxyinosine triphosphate) and ITP. Seems to function as a house-cleaning enzyme that removes non-canonical purine nucleotides from the nucleotide pool, thus preventing their incorporation into DNA/RNA and avoiding chromosomal lesions.</text>
</comment>
<organism evidence="12 13">
    <name type="scientific">Clostridium putrefaciens</name>
    <dbReference type="NCBI Taxonomy" id="99675"/>
    <lineage>
        <taxon>Bacteria</taxon>
        <taxon>Bacillati</taxon>
        <taxon>Bacillota</taxon>
        <taxon>Clostridia</taxon>
        <taxon>Eubacteriales</taxon>
        <taxon>Clostridiaceae</taxon>
        <taxon>Clostridium</taxon>
    </lineage>
</organism>
<keyword evidence="3 10" id="KW-0479">Metal-binding</keyword>
<evidence type="ECO:0000256" key="1">
    <source>
        <dbReference type="ARBA" id="ARBA00008023"/>
    </source>
</evidence>
<proteinExistence type="inferred from homology"/>
<dbReference type="GO" id="GO:0035870">
    <property type="term" value="F:dITP diphosphatase activity"/>
    <property type="evidence" value="ECO:0007669"/>
    <property type="project" value="UniProtKB-UniRule"/>
</dbReference>
<evidence type="ECO:0000256" key="8">
    <source>
        <dbReference type="ARBA" id="ARBA00051875"/>
    </source>
</evidence>
<feature type="binding site" evidence="10">
    <location>
        <position position="76"/>
    </location>
    <ligand>
        <name>Mg(2+)</name>
        <dbReference type="ChEBI" id="CHEBI:18420"/>
    </ligand>
</feature>
<accession>A0A381J9K3</accession>
<dbReference type="PANTHER" id="PTHR11067:SF9">
    <property type="entry name" value="INOSINE TRIPHOSPHATE PYROPHOSPHATASE"/>
    <property type="match status" value="1"/>
</dbReference>
<dbReference type="GO" id="GO:0005829">
    <property type="term" value="C:cytosol"/>
    <property type="evidence" value="ECO:0007669"/>
    <property type="project" value="TreeGrafter"/>
</dbReference>
<dbReference type="AlphaFoldDB" id="A0A381J9K3"/>
<dbReference type="SUPFAM" id="SSF52972">
    <property type="entry name" value="ITPase-like"/>
    <property type="match status" value="1"/>
</dbReference>
<keyword evidence="4 10" id="KW-0547">Nucleotide-binding</keyword>
<dbReference type="GO" id="GO:0017111">
    <property type="term" value="F:ribonucleoside triphosphate phosphatase activity"/>
    <property type="evidence" value="ECO:0007669"/>
    <property type="project" value="InterPro"/>
</dbReference>
<evidence type="ECO:0000256" key="7">
    <source>
        <dbReference type="ARBA" id="ARBA00023080"/>
    </source>
</evidence>
<feature type="binding site" evidence="10">
    <location>
        <begin position="159"/>
        <end position="162"/>
    </location>
    <ligand>
        <name>substrate</name>
    </ligand>
</feature>
<dbReference type="NCBIfam" id="NF011397">
    <property type="entry name" value="PRK14822.1"/>
    <property type="match status" value="1"/>
</dbReference>
<dbReference type="GO" id="GO:0009146">
    <property type="term" value="P:purine nucleoside triphosphate catabolic process"/>
    <property type="evidence" value="ECO:0007669"/>
    <property type="project" value="UniProtKB-UniRule"/>
</dbReference>
<evidence type="ECO:0000256" key="11">
    <source>
        <dbReference type="RuleBase" id="RU003781"/>
    </source>
</evidence>
<evidence type="ECO:0000256" key="10">
    <source>
        <dbReference type="HAMAP-Rule" id="MF_01405"/>
    </source>
</evidence>
<evidence type="ECO:0000256" key="4">
    <source>
        <dbReference type="ARBA" id="ARBA00022741"/>
    </source>
</evidence>
<evidence type="ECO:0000313" key="12">
    <source>
        <dbReference type="EMBL" id="SUY47914.1"/>
    </source>
</evidence>
<name>A0A381J9K3_9CLOT</name>
<keyword evidence="13" id="KW-1185">Reference proteome</keyword>
<dbReference type="GO" id="GO:0000166">
    <property type="term" value="F:nucleotide binding"/>
    <property type="evidence" value="ECO:0007669"/>
    <property type="project" value="UniProtKB-KW"/>
</dbReference>
<dbReference type="EMBL" id="UFWZ01000001">
    <property type="protein sequence ID" value="SUY47914.1"/>
    <property type="molecule type" value="Genomic_DNA"/>
</dbReference>
<dbReference type="PANTHER" id="PTHR11067">
    <property type="entry name" value="INOSINE TRIPHOSPHATE PYROPHOSPHATASE/HAM1 PROTEIN"/>
    <property type="match status" value="1"/>
</dbReference>
<comment type="catalytic activity">
    <reaction evidence="10">
        <text>ITP + H2O = IMP + diphosphate + H(+)</text>
        <dbReference type="Rhea" id="RHEA:29399"/>
        <dbReference type="ChEBI" id="CHEBI:15377"/>
        <dbReference type="ChEBI" id="CHEBI:15378"/>
        <dbReference type="ChEBI" id="CHEBI:33019"/>
        <dbReference type="ChEBI" id="CHEBI:58053"/>
        <dbReference type="ChEBI" id="CHEBI:61402"/>
        <dbReference type="EC" id="3.6.1.66"/>
    </reaction>
</comment>
<dbReference type="InterPro" id="IPR002637">
    <property type="entry name" value="RdgB/HAM1"/>
</dbReference>
<keyword evidence="6 10" id="KW-0460">Magnesium</keyword>
<dbReference type="HAMAP" id="MF_01405">
    <property type="entry name" value="Non_canon_purine_NTPase"/>
    <property type="match status" value="1"/>
</dbReference>
<dbReference type="GO" id="GO:0036222">
    <property type="term" value="F:XTP diphosphatase activity"/>
    <property type="evidence" value="ECO:0007669"/>
    <property type="project" value="UniProtKB-UniRule"/>
</dbReference>
<reference evidence="12 13" key="1">
    <citation type="submission" date="2018-06" db="EMBL/GenBank/DDBJ databases">
        <authorList>
            <consortium name="Pathogen Informatics"/>
            <person name="Doyle S."/>
        </authorList>
    </citation>
    <scope>NUCLEOTIDE SEQUENCE [LARGE SCALE GENOMIC DNA]</scope>
    <source>
        <strain evidence="12 13">NCTC9836</strain>
    </source>
</reference>
<comment type="subunit">
    <text evidence="2 10">Homodimer.</text>
</comment>
<dbReference type="GO" id="GO:0046872">
    <property type="term" value="F:metal ion binding"/>
    <property type="evidence" value="ECO:0007669"/>
    <property type="project" value="UniProtKB-KW"/>
</dbReference>
<dbReference type="GO" id="GO:0009117">
    <property type="term" value="P:nucleotide metabolic process"/>
    <property type="evidence" value="ECO:0007669"/>
    <property type="project" value="UniProtKB-KW"/>
</dbReference>
<dbReference type="Pfam" id="PF01725">
    <property type="entry name" value="Ham1p_like"/>
    <property type="match status" value="1"/>
</dbReference>
<feature type="binding site" evidence="10">
    <location>
        <begin position="8"/>
        <end position="13"/>
    </location>
    <ligand>
        <name>substrate</name>
    </ligand>
</feature>
<evidence type="ECO:0000256" key="5">
    <source>
        <dbReference type="ARBA" id="ARBA00022801"/>
    </source>
</evidence>
<evidence type="ECO:0000256" key="6">
    <source>
        <dbReference type="ARBA" id="ARBA00022842"/>
    </source>
</evidence>
<dbReference type="InterPro" id="IPR029001">
    <property type="entry name" value="ITPase-like_fam"/>
</dbReference>
<dbReference type="OrthoDB" id="9807456at2"/>
<comment type="catalytic activity">
    <reaction evidence="8 10">
        <text>dITP + H2O = dIMP + diphosphate + H(+)</text>
        <dbReference type="Rhea" id="RHEA:28342"/>
        <dbReference type="ChEBI" id="CHEBI:15377"/>
        <dbReference type="ChEBI" id="CHEBI:15378"/>
        <dbReference type="ChEBI" id="CHEBI:33019"/>
        <dbReference type="ChEBI" id="CHEBI:61194"/>
        <dbReference type="ChEBI" id="CHEBI:61382"/>
        <dbReference type="EC" id="3.6.1.66"/>
    </reaction>
</comment>
<dbReference type="EC" id="3.6.1.66" evidence="10"/>
<dbReference type="RefSeq" id="WP_115641791.1">
    <property type="nucleotide sequence ID" value="NZ_UFWZ01000001.1"/>
</dbReference>
<keyword evidence="7 10" id="KW-0546">Nucleotide metabolism</keyword>
<feature type="binding site" evidence="10">
    <location>
        <position position="41"/>
    </location>
    <ligand>
        <name>Mg(2+)</name>
        <dbReference type="ChEBI" id="CHEBI:18420"/>
    </ligand>
</feature>
<comment type="cofactor">
    <cofactor evidence="10">
        <name>Mg(2+)</name>
        <dbReference type="ChEBI" id="CHEBI:18420"/>
    </cofactor>
    <text evidence="10">Binds 1 Mg(2+) ion per subunit.</text>
</comment>
<feature type="binding site" evidence="10">
    <location>
        <position position="182"/>
    </location>
    <ligand>
        <name>substrate</name>
    </ligand>
</feature>
<feature type="active site" description="Proton acceptor" evidence="10">
    <location>
        <position position="76"/>
    </location>
</feature>
<evidence type="ECO:0000256" key="2">
    <source>
        <dbReference type="ARBA" id="ARBA00011738"/>
    </source>
</evidence>
<feature type="binding site" evidence="10">
    <location>
        <begin position="187"/>
        <end position="188"/>
    </location>
    <ligand>
        <name>substrate</name>
    </ligand>
</feature>
<evidence type="ECO:0000313" key="13">
    <source>
        <dbReference type="Proteomes" id="UP000254664"/>
    </source>
</evidence>
<dbReference type="Proteomes" id="UP000254664">
    <property type="component" value="Unassembled WGS sequence"/>
</dbReference>
<dbReference type="FunFam" id="3.90.950.10:FF:000001">
    <property type="entry name" value="dITP/XTP pyrophosphatase"/>
    <property type="match status" value="1"/>
</dbReference>
<dbReference type="Gene3D" id="3.90.950.10">
    <property type="match status" value="1"/>
</dbReference>
<dbReference type="InterPro" id="IPR020922">
    <property type="entry name" value="dITP/XTP_pyrophosphatase"/>
</dbReference>
<comment type="similarity">
    <text evidence="1 10 11">Belongs to the HAM1 NTPase family.</text>
</comment>
<protein>
    <recommendedName>
        <fullName evidence="10">dITP/XTP pyrophosphatase</fullName>
        <ecNumber evidence="10">3.6.1.66</ecNumber>
    </recommendedName>
    <alternativeName>
        <fullName evidence="10">Non-canonical purine NTP pyrophosphatase</fullName>
    </alternativeName>
    <alternativeName>
        <fullName evidence="10">Non-standard purine NTP pyrophosphatase</fullName>
    </alternativeName>
    <alternativeName>
        <fullName evidence="10">Nucleoside-triphosphate diphosphatase</fullName>
    </alternativeName>
    <alternativeName>
        <fullName evidence="10">Nucleoside-triphosphate pyrophosphatase</fullName>
        <shortName evidence="10">NTPase</shortName>
    </alternativeName>
</protein>
<feature type="binding site" evidence="10">
    <location>
        <position position="77"/>
    </location>
    <ligand>
        <name>substrate</name>
    </ligand>
</feature>
<dbReference type="NCBIfam" id="TIGR00042">
    <property type="entry name" value="RdgB/HAM1 family non-canonical purine NTP pyrophosphatase"/>
    <property type="match status" value="1"/>
</dbReference>
<comment type="catalytic activity">
    <reaction evidence="9 10">
        <text>XTP + H2O = XMP + diphosphate + H(+)</text>
        <dbReference type="Rhea" id="RHEA:28610"/>
        <dbReference type="ChEBI" id="CHEBI:15377"/>
        <dbReference type="ChEBI" id="CHEBI:15378"/>
        <dbReference type="ChEBI" id="CHEBI:33019"/>
        <dbReference type="ChEBI" id="CHEBI:57464"/>
        <dbReference type="ChEBI" id="CHEBI:61314"/>
        <dbReference type="EC" id="3.6.1.66"/>
    </reaction>
</comment>
<gene>
    <name evidence="12" type="primary">rdgB</name>
    <name evidence="12" type="ORF">NCTC9836_02285</name>
</gene>
<keyword evidence="5 10" id="KW-0378">Hydrolase</keyword>
<dbReference type="CDD" id="cd00515">
    <property type="entry name" value="HAM1"/>
    <property type="match status" value="1"/>
</dbReference>
<evidence type="ECO:0000256" key="9">
    <source>
        <dbReference type="ARBA" id="ARBA00052017"/>
    </source>
</evidence>